<name>A0ABP8TYL3_9ACTN</name>
<dbReference type="PANTHER" id="PTHR10543">
    <property type="entry name" value="BETA-CAROTENE DIOXYGENASE"/>
    <property type="match status" value="1"/>
</dbReference>
<dbReference type="Pfam" id="PF03055">
    <property type="entry name" value="RPE65"/>
    <property type="match status" value="1"/>
</dbReference>
<comment type="cofactor">
    <cofactor evidence="5">
        <name>Fe(2+)</name>
        <dbReference type="ChEBI" id="CHEBI:29033"/>
    </cofactor>
    <text evidence="5">Binds 1 Fe(2+) ion per subunit.</text>
</comment>
<dbReference type="Proteomes" id="UP001500212">
    <property type="component" value="Unassembled WGS sequence"/>
</dbReference>
<keyword evidence="4 5" id="KW-0408">Iron</keyword>
<dbReference type="PANTHER" id="PTHR10543:SF89">
    <property type="entry name" value="CAROTENOID 9,10(9',10')-CLEAVAGE DIOXYGENASE 1"/>
    <property type="match status" value="1"/>
</dbReference>
<protein>
    <recommendedName>
        <fullName evidence="5">Dioxygenase</fullName>
        <ecNumber evidence="5">1.13.11.-</ecNumber>
    </recommendedName>
</protein>
<evidence type="ECO:0000256" key="3">
    <source>
        <dbReference type="ARBA" id="ARBA00023002"/>
    </source>
</evidence>
<proteinExistence type="inferred from homology"/>
<keyword evidence="7" id="KW-1185">Reference proteome</keyword>
<gene>
    <name evidence="6" type="ORF">GCM10023195_74490</name>
</gene>
<accession>A0ABP8TYL3</accession>
<evidence type="ECO:0000256" key="2">
    <source>
        <dbReference type="ARBA" id="ARBA00022723"/>
    </source>
</evidence>
<evidence type="ECO:0000256" key="4">
    <source>
        <dbReference type="ARBA" id="ARBA00023004"/>
    </source>
</evidence>
<comment type="similarity">
    <text evidence="1 5">Belongs to the carotenoid oxygenase family.</text>
</comment>
<keyword evidence="5" id="KW-0223">Dioxygenase</keyword>
<evidence type="ECO:0000313" key="6">
    <source>
        <dbReference type="EMBL" id="GAA4616732.1"/>
    </source>
</evidence>
<evidence type="ECO:0000313" key="7">
    <source>
        <dbReference type="Proteomes" id="UP001500212"/>
    </source>
</evidence>
<keyword evidence="3 5" id="KW-0560">Oxidoreductase</keyword>
<keyword evidence="2 5" id="KW-0479">Metal-binding</keyword>
<organism evidence="6 7">
    <name type="scientific">Actinoallomurus liliacearum</name>
    <dbReference type="NCBI Taxonomy" id="1080073"/>
    <lineage>
        <taxon>Bacteria</taxon>
        <taxon>Bacillati</taxon>
        <taxon>Actinomycetota</taxon>
        <taxon>Actinomycetes</taxon>
        <taxon>Streptosporangiales</taxon>
        <taxon>Thermomonosporaceae</taxon>
        <taxon>Actinoallomurus</taxon>
    </lineage>
</organism>
<dbReference type="EMBL" id="BAABHJ010000037">
    <property type="protein sequence ID" value="GAA4616732.1"/>
    <property type="molecule type" value="Genomic_DNA"/>
</dbReference>
<dbReference type="InterPro" id="IPR004294">
    <property type="entry name" value="Carotenoid_Oase"/>
</dbReference>
<dbReference type="EC" id="1.13.11.-" evidence="5"/>
<reference evidence="7" key="1">
    <citation type="journal article" date="2019" name="Int. J. Syst. Evol. Microbiol.">
        <title>The Global Catalogue of Microorganisms (GCM) 10K type strain sequencing project: providing services to taxonomists for standard genome sequencing and annotation.</title>
        <authorList>
            <consortium name="The Broad Institute Genomics Platform"/>
            <consortium name="The Broad Institute Genome Sequencing Center for Infectious Disease"/>
            <person name="Wu L."/>
            <person name="Ma J."/>
        </authorList>
    </citation>
    <scope>NUCLEOTIDE SEQUENCE [LARGE SCALE GENOMIC DNA]</scope>
    <source>
        <strain evidence="7">JCM 17938</strain>
    </source>
</reference>
<sequence>MNNPFLQGGFAPIRQELTVTDLPVTGTIPGHLDGRYLRNGPNPAGEVDPDTYNWFTGDGMVHGVRIRDGRAEWYRNRWVRTPRVAAALGEAFSARPSSAPLHGMGANTNVIGHAGRTLALVEAGLAIQELTDELDTVGGCDFDGTMPGGYTAHPKRDPETGELHAVSYFFGRGNEVRYSVIDAAGHARRTVDVRVTGSPMMHDFSLTESHVVFYDLPVTFDARQAVEVGVPRFLRAPARLVMSALVGRVRIPDPIIAAAGRRGGSSDRMPYRWNPRYPARIGVMPRSGGAADVRWFEVEPCYVFHPLNAYDDGDTIVLEVVRHTKVFDRDLQGPSEGVPTLARWTVDLGAGKVREEQVDDRAQEFPRVDERLVGRRHRYGYALALDRGITASDTILKHDLVRGTTTRRSFGAGREAGEFVFEPNSPDAAEDDGVLMGFVYDPATDRTDLMLLDAGSLETVAAVHLPTRVPAGFHGNWVPTR</sequence>
<evidence type="ECO:0000256" key="1">
    <source>
        <dbReference type="ARBA" id="ARBA00006787"/>
    </source>
</evidence>
<comment type="caution">
    <text evidence="6">The sequence shown here is derived from an EMBL/GenBank/DDBJ whole genome shotgun (WGS) entry which is preliminary data.</text>
</comment>
<evidence type="ECO:0000256" key="5">
    <source>
        <dbReference type="RuleBase" id="RU364048"/>
    </source>
</evidence>
<dbReference type="RefSeq" id="WP_345365021.1">
    <property type="nucleotide sequence ID" value="NZ_BAABHJ010000037.1"/>
</dbReference>